<dbReference type="KEGG" id="ppd:Ppro_1949"/>
<dbReference type="eggNOG" id="COG0801">
    <property type="taxonomic scope" value="Bacteria"/>
</dbReference>
<keyword evidence="2" id="KW-1185">Reference proteome</keyword>
<dbReference type="EMBL" id="CP000482">
    <property type="protein sequence ID" value="ABK99558.1"/>
    <property type="molecule type" value="Genomic_DNA"/>
</dbReference>
<proteinExistence type="predicted"/>
<protein>
    <recommendedName>
        <fullName evidence="3">C_GCAxxG_C_C family protein</fullName>
    </recommendedName>
</protein>
<name>A1AQD8_PELPD</name>
<dbReference type="Pfam" id="PF09719">
    <property type="entry name" value="C_GCAxxG_C_C"/>
    <property type="match status" value="1"/>
</dbReference>
<dbReference type="RefSeq" id="WP_011735824.1">
    <property type="nucleotide sequence ID" value="NC_008609.1"/>
</dbReference>
<dbReference type="InterPro" id="IPR010181">
    <property type="entry name" value="CGCAxxGCC_motif"/>
</dbReference>
<dbReference type="HOGENOM" id="CLU_168142_0_0_7"/>
<organism evidence="1 2">
    <name type="scientific">Pelobacter propionicus (strain DSM 2379 / NBRC 103807 / OttBd1)</name>
    <dbReference type="NCBI Taxonomy" id="338966"/>
    <lineage>
        <taxon>Bacteria</taxon>
        <taxon>Pseudomonadati</taxon>
        <taxon>Thermodesulfobacteriota</taxon>
        <taxon>Desulfuromonadia</taxon>
        <taxon>Desulfuromonadales</taxon>
        <taxon>Desulfuromonadaceae</taxon>
        <taxon>Pelobacter</taxon>
    </lineage>
</organism>
<gene>
    <name evidence="1" type="ordered locus">Ppro_1949</name>
</gene>
<evidence type="ECO:0000313" key="1">
    <source>
        <dbReference type="EMBL" id="ABK99558.1"/>
    </source>
</evidence>
<accession>A1AQD8</accession>
<dbReference type="AlphaFoldDB" id="A1AQD8"/>
<sequence length="117" mass="13091">MPTKKALSAYRSGKQNCAQSLYSGFQELLQLPGEIIESARKLGGGKAEEGRCGALHAALDLSQREETKEQLRSSFERRAGSQQCREIRNRKLLNCTECVELAAQVLSRNEHSHDEEE</sequence>
<dbReference type="OrthoDB" id="9791535at2"/>
<evidence type="ECO:0008006" key="3">
    <source>
        <dbReference type="Google" id="ProtNLM"/>
    </source>
</evidence>
<dbReference type="STRING" id="338966.Ppro_1949"/>
<reference evidence="1 2" key="1">
    <citation type="submission" date="2006-10" db="EMBL/GenBank/DDBJ databases">
        <title>Complete sequence of chromosome of Pelobacter propionicus DSM 2379.</title>
        <authorList>
            <consortium name="US DOE Joint Genome Institute"/>
            <person name="Copeland A."/>
            <person name="Lucas S."/>
            <person name="Lapidus A."/>
            <person name="Barry K."/>
            <person name="Detter J.C."/>
            <person name="Glavina del Rio T."/>
            <person name="Hammon N."/>
            <person name="Israni S."/>
            <person name="Dalin E."/>
            <person name="Tice H."/>
            <person name="Pitluck S."/>
            <person name="Saunders E."/>
            <person name="Brettin T."/>
            <person name="Bruce D."/>
            <person name="Han C."/>
            <person name="Tapia R."/>
            <person name="Schmutz J."/>
            <person name="Larimer F."/>
            <person name="Land M."/>
            <person name="Hauser L."/>
            <person name="Kyrpides N."/>
            <person name="Kim E."/>
            <person name="Lovley D."/>
            <person name="Richardson P."/>
        </authorList>
    </citation>
    <scope>NUCLEOTIDE SEQUENCE [LARGE SCALE GENOMIC DNA]</scope>
    <source>
        <strain evidence="2">DSM 2379 / NBRC 103807 / OttBd1</strain>
    </source>
</reference>
<dbReference type="Proteomes" id="UP000006732">
    <property type="component" value="Chromosome"/>
</dbReference>
<evidence type="ECO:0000313" key="2">
    <source>
        <dbReference type="Proteomes" id="UP000006732"/>
    </source>
</evidence>